<comment type="similarity">
    <text evidence="1 3">Belongs to the complex I 30 kDa subunit family.</text>
</comment>
<evidence type="ECO:0000259" key="4">
    <source>
        <dbReference type="Pfam" id="PF00329"/>
    </source>
</evidence>
<protein>
    <submittedName>
        <fullName evidence="5">NADH dehydrogenase 9</fullName>
    </submittedName>
</protein>
<evidence type="ECO:0000256" key="2">
    <source>
        <dbReference type="ARBA" id="ARBA00022448"/>
    </source>
</evidence>
<dbReference type="RefSeq" id="YP_009308421.1">
    <property type="nucleotide sequence ID" value="NC_031417.1"/>
</dbReference>
<reference evidence="5" key="1">
    <citation type="submission" date="2016-07" db="EMBL/GenBank/DDBJ databases">
        <title>Evolution of an obligate endosymbiont from a free-living kinetoplastid protist.</title>
        <authorList>
            <person name="Tanifuji G."/>
            <person name="Curtis B.A."/>
            <person name="Cenci U."/>
            <person name="David V."/>
            <person name="Dean S."/>
            <person name="Fiala I."/>
            <person name="Flegontov P."/>
            <person name="Kelly S."/>
            <person name="Johnson-MacKinnon J."/>
            <person name="Moog D."/>
            <person name="Nakayama T."/>
            <person name="Onodera N.T."/>
            <person name="Inagaki Y."/>
            <person name="Hashimoto T."/>
            <person name="Gull K."/>
            <person name="Lukes J."/>
            <person name="Archibald J.M."/>
        </authorList>
    </citation>
    <scope>NUCLEOTIDE SEQUENCE</scope>
</reference>
<dbReference type="Gene3D" id="3.30.460.80">
    <property type="entry name" value="NADH:ubiquinone oxidoreductase, 30kDa subunit"/>
    <property type="match status" value="1"/>
</dbReference>
<dbReference type="PANTHER" id="PTHR10884">
    <property type="entry name" value="NADH DEHYDROGENASE UBIQUINONE IRON-SULFUR PROTEIN 3"/>
    <property type="match status" value="1"/>
</dbReference>
<dbReference type="Pfam" id="PF00329">
    <property type="entry name" value="Complex1_30kDa"/>
    <property type="match status" value="1"/>
</dbReference>
<keyword evidence="5" id="KW-0496">Mitochondrion</keyword>
<evidence type="ECO:0000256" key="1">
    <source>
        <dbReference type="ARBA" id="ARBA00007569"/>
    </source>
</evidence>
<dbReference type="InterPro" id="IPR010218">
    <property type="entry name" value="NADH_DH_suC"/>
</dbReference>
<gene>
    <name evidence="5" type="primary">nad9</name>
</gene>
<dbReference type="SUPFAM" id="SSF143243">
    <property type="entry name" value="Nqo5-like"/>
    <property type="match status" value="1"/>
</dbReference>
<keyword evidence="3" id="KW-0520">NAD</keyword>
<dbReference type="HAMAP" id="MF_01357">
    <property type="entry name" value="NDH1_NuoC"/>
    <property type="match status" value="1"/>
</dbReference>
<dbReference type="InterPro" id="IPR037232">
    <property type="entry name" value="NADH_quin_OxRdtase_su_C/D-like"/>
</dbReference>
<dbReference type="NCBIfam" id="TIGR01961">
    <property type="entry name" value="NuoC_fam"/>
    <property type="match status" value="1"/>
</dbReference>
<proteinExistence type="inferred from homology"/>
<dbReference type="GeneID" id="29292421"/>
<dbReference type="EMBL" id="KX611830">
    <property type="protein sequence ID" value="AOS85559.1"/>
    <property type="molecule type" value="Genomic_DNA"/>
</dbReference>
<dbReference type="AlphaFoldDB" id="A0A1D8D7F6"/>
<dbReference type="GO" id="GO:0008137">
    <property type="term" value="F:NADH dehydrogenase (ubiquinone) activity"/>
    <property type="evidence" value="ECO:0007669"/>
    <property type="project" value="InterPro"/>
</dbReference>
<keyword evidence="3" id="KW-1278">Translocase</keyword>
<dbReference type="InterPro" id="IPR020396">
    <property type="entry name" value="NADH_UbQ_OxRdtase_CS"/>
</dbReference>
<name>A0A1D8D7F6_9EUKA</name>
<organism evidence="5">
    <name type="scientific">Paramoeba pemaquidensis</name>
    <dbReference type="NCBI Taxonomy" id="180228"/>
    <lineage>
        <taxon>Eukaryota</taxon>
        <taxon>Amoebozoa</taxon>
        <taxon>Discosea</taxon>
        <taxon>Flabellinia</taxon>
        <taxon>Dactylopodida</taxon>
        <taxon>Paramoebidae</taxon>
        <taxon>Paramoeba</taxon>
    </lineage>
</organism>
<keyword evidence="2 3" id="KW-0813">Transport</keyword>
<dbReference type="GO" id="GO:0016651">
    <property type="term" value="F:oxidoreductase activity, acting on NAD(P)H"/>
    <property type="evidence" value="ECO:0007669"/>
    <property type="project" value="InterPro"/>
</dbReference>
<sequence>MLNFFYSYIVNILKKFIYKVIINDYYVNIVLRSYKYLNKVLNFLKLHSHCQYTIFTDLACVDYLNLKSNRFELNYILSSIKNKSRFIVSLECGETSLIESSVNVFSSGNWLEREVWDLYGIFFYNHPDLRRILTDYGFNGYPLRKNFPLNGYLEIRYDEEKQYLVYEPIELMQNIRYFDFINPFYKNYVN</sequence>
<geneLocation type="mitochondrion" evidence="5"/>
<dbReference type="PANTHER" id="PTHR10884:SF14">
    <property type="entry name" value="NADH DEHYDROGENASE [UBIQUINONE] IRON-SULFUR PROTEIN 3, MITOCHONDRIAL"/>
    <property type="match status" value="1"/>
</dbReference>
<dbReference type="PROSITE" id="PS00542">
    <property type="entry name" value="COMPLEX1_30K"/>
    <property type="match status" value="1"/>
</dbReference>
<dbReference type="InterPro" id="IPR001268">
    <property type="entry name" value="NADH_UbQ_OxRdtase_30kDa_su"/>
</dbReference>
<accession>A0A1D8D7F6</accession>
<evidence type="ECO:0000313" key="5">
    <source>
        <dbReference type="EMBL" id="AOS85559.1"/>
    </source>
</evidence>
<feature type="domain" description="NADH:ubiquinone oxidoreductase 30kDa subunit" evidence="4">
    <location>
        <begin position="36"/>
        <end position="152"/>
    </location>
</feature>
<evidence type="ECO:0000256" key="3">
    <source>
        <dbReference type="RuleBase" id="RU003456"/>
    </source>
</evidence>